<dbReference type="InterPro" id="IPR001650">
    <property type="entry name" value="Helicase_C-like"/>
</dbReference>
<keyword evidence="15" id="KW-0131">Cell cycle</keyword>
<evidence type="ECO:0000256" key="9">
    <source>
        <dbReference type="ARBA" id="ARBA00022806"/>
    </source>
</evidence>
<evidence type="ECO:0000256" key="2">
    <source>
        <dbReference type="ARBA" id="ARBA00007025"/>
    </source>
</evidence>
<dbReference type="GO" id="GO:0051301">
    <property type="term" value="P:cell division"/>
    <property type="evidence" value="ECO:0007669"/>
    <property type="project" value="UniProtKB-KW"/>
</dbReference>
<evidence type="ECO:0000256" key="13">
    <source>
        <dbReference type="ARBA" id="ARBA00023163"/>
    </source>
</evidence>
<evidence type="ECO:0000313" key="21">
    <source>
        <dbReference type="EMBL" id="SAL96398.1"/>
    </source>
</evidence>
<dbReference type="SUPFAM" id="SSF52540">
    <property type="entry name" value="P-loop containing nucleoside triphosphate hydrolases"/>
    <property type="match status" value="2"/>
</dbReference>
<dbReference type="GO" id="GO:0006346">
    <property type="term" value="P:DNA methylation-dependent constitutive heterochromatin formation"/>
    <property type="evidence" value="ECO:0007669"/>
    <property type="project" value="TreeGrafter"/>
</dbReference>
<dbReference type="AlphaFoldDB" id="A0A163LTC1"/>
<name>A0A163LTC1_ABSGL</name>
<keyword evidence="22" id="KW-1185">Reference proteome</keyword>
<evidence type="ECO:0000256" key="14">
    <source>
        <dbReference type="ARBA" id="ARBA00023242"/>
    </source>
</evidence>
<dbReference type="FunFam" id="3.40.50.300:FF:000577">
    <property type="entry name" value="lymphoid-specific helicase isoform X1"/>
    <property type="match status" value="1"/>
</dbReference>
<dbReference type="CDD" id="cd18793">
    <property type="entry name" value="SF2_C_SNF"/>
    <property type="match status" value="1"/>
</dbReference>
<evidence type="ECO:0000256" key="18">
    <source>
        <dbReference type="SAM" id="MobiDB-lite"/>
    </source>
</evidence>
<evidence type="ECO:0000313" key="22">
    <source>
        <dbReference type="Proteomes" id="UP000078561"/>
    </source>
</evidence>
<keyword evidence="8" id="KW-0378">Hydrolase</keyword>
<evidence type="ECO:0000256" key="12">
    <source>
        <dbReference type="ARBA" id="ARBA00023054"/>
    </source>
</evidence>
<dbReference type="FunFam" id="3.40.50.10810:FF:000015">
    <property type="entry name" value="lymphoid-specific helicase isoform X1"/>
    <property type="match status" value="1"/>
</dbReference>
<dbReference type="GO" id="GO:0005721">
    <property type="term" value="C:pericentric heterochromatin"/>
    <property type="evidence" value="ECO:0007669"/>
    <property type="project" value="TreeGrafter"/>
</dbReference>
<evidence type="ECO:0000256" key="7">
    <source>
        <dbReference type="ARBA" id="ARBA00022776"/>
    </source>
</evidence>
<reference evidence="21" key="1">
    <citation type="submission" date="2016-04" db="EMBL/GenBank/DDBJ databases">
        <authorList>
            <person name="Evans L.H."/>
            <person name="Alamgir A."/>
            <person name="Owens N."/>
            <person name="Weber N.D."/>
            <person name="Virtaneva K."/>
            <person name="Barbian K."/>
            <person name="Babar A."/>
            <person name="Rosenke K."/>
        </authorList>
    </citation>
    <scope>NUCLEOTIDE SEQUENCE [LARGE SCALE GENOMIC DNA]</scope>
    <source>
        <strain evidence="21">CBS 101.48</strain>
    </source>
</reference>
<feature type="compositionally biased region" description="Low complexity" evidence="18">
    <location>
        <begin position="553"/>
        <end position="567"/>
    </location>
</feature>
<keyword evidence="6" id="KW-0547">Nucleotide-binding</keyword>
<dbReference type="PANTHER" id="PTHR47161:SF1">
    <property type="entry name" value="LYMPHOID-SPECIFIC HELICASE"/>
    <property type="match status" value="1"/>
</dbReference>
<accession>A0A163LTC1</accession>
<feature type="region of interest" description="Disordered" evidence="18">
    <location>
        <begin position="549"/>
        <end position="570"/>
    </location>
</feature>
<gene>
    <name evidence="21" type="primary">ABSGL_01801.1 scaffold 2319</name>
</gene>
<dbReference type="InterPro" id="IPR014001">
    <property type="entry name" value="Helicase_ATP-bd"/>
</dbReference>
<dbReference type="InterPro" id="IPR027417">
    <property type="entry name" value="P-loop_NTPase"/>
</dbReference>
<feature type="domain" description="Helicase C-terminal" evidence="20">
    <location>
        <begin position="682"/>
        <end position="834"/>
    </location>
</feature>
<feature type="compositionally biased region" description="Low complexity" evidence="18">
    <location>
        <begin position="36"/>
        <end position="45"/>
    </location>
</feature>
<dbReference type="PROSITE" id="PS51194">
    <property type="entry name" value="HELICASE_CTER"/>
    <property type="match status" value="1"/>
</dbReference>
<evidence type="ECO:0000256" key="16">
    <source>
        <dbReference type="ARBA" id="ARBA00053349"/>
    </source>
</evidence>
<dbReference type="Pfam" id="PF00176">
    <property type="entry name" value="SNF2-rel_dom"/>
    <property type="match status" value="1"/>
</dbReference>
<dbReference type="GO" id="GO:0031508">
    <property type="term" value="P:pericentric heterochromatin formation"/>
    <property type="evidence" value="ECO:0007669"/>
    <property type="project" value="TreeGrafter"/>
</dbReference>
<keyword evidence="13" id="KW-0804">Transcription</keyword>
<dbReference type="InterPro" id="IPR000330">
    <property type="entry name" value="SNF2_N"/>
</dbReference>
<dbReference type="SMART" id="SM00487">
    <property type="entry name" value="DEXDc"/>
    <property type="match status" value="1"/>
</dbReference>
<comment type="function">
    <text evidence="16">Plays an essential role in normal development and survival. Involved in regulation of the expansion or survival of lymphoid cells. Required for de novo or maintenance DNA methylation. May control silencing of the imprinted CDKN1C gene through DNA methylation. May play a role in formation and organization of heterochromatin, implying a functional role in the regulation of transcription and mitosis.</text>
</comment>
<proteinExistence type="inferred from homology"/>
<feature type="compositionally biased region" description="Basic and acidic residues" evidence="18">
    <location>
        <begin position="146"/>
        <end position="156"/>
    </location>
</feature>
<dbReference type="STRING" id="4829.A0A163LTC1"/>
<dbReference type="EMBL" id="LT551016">
    <property type="protein sequence ID" value="SAL96398.1"/>
    <property type="molecule type" value="Genomic_DNA"/>
</dbReference>
<comment type="subcellular location">
    <subcellularLocation>
        <location evidence="1">Nucleus</location>
    </subcellularLocation>
</comment>
<dbReference type="GO" id="GO:0005524">
    <property type="term" value="F:ATP binding"/>
    <property type="evidence" value="ECO:0007669"/>
    <property type="project" value="UniProtKB-KW"/>
</dbReference>
<feature type="compositionally biased region" description="Polar residues" evidence="18">
    <location>
        <begin position="1"/>
        <end position="35"/>
    </location>
</feature>
<evidence type="ECO:0000256" key="6">
    <source>
        <dbReference type="ARBA" id="ARBA00022741"/>
    </source>
</evidence>
<dbReference type="GO" id="GO:0044027">
    <property type="term" value="P:negative regulation of gene expression via chromosomal CpG island methylation"/>
    <property type="evidence" value="ECO:0007669"/>
    <property type="project" value="TreeGrafter"/>
</dbReference>
<evidence type="ECO:0000256" key="11">
    <source>
        <dbReference type="ARBA" id="ARBA00023015"/>
    </source>
</evidence>
<sequence>MAAETLSTGTPQEVTVTSPMKDAPSTTTPSDQESLTTTNDTPDSPTTEEDTAKLTATMVEEEEAMAKETQREHDQRMQKEVNRKTWGVCMQQITHRLTNFFRSFKAQVQFDSTVKEQRMKRLHFLLEKSGAYASILGQRLAKQQDEAREKAAKLDAAKATTATEPADQEPDNKGNQTNPKMATRKSTRNSKCSTSTTAKRRKTTDAQYQLEDYLDEKDVKRHKNDNSVASAIQQETINNDKSTGDPSLLVKPTVSARQPSLVTGGVLRDYQLAGVEWLISLWENGLNGILADEMGLGKTLQTISFIAHLKAMQVSGPYLIVTPLSTLANWVNEFKRFTPDIPVLLYHGSREERQHAINRKMPKKKQTAADFPIIVTSYEIIMNDRKHLQKYSWKYIVVDEGHRLKNMNCRLIRELKTYSSANRLLLTGTPLQNNLAELWSLLNFLLPDIFDSLDMFQSWFDFSDIEKKSGQERIMKEEQEDQIISSLHTILKPFLLRRLKTDVEHSLPKKKEYLLYAPLTMAQKTLYDAIVKHDLRDYLIKRKSAHGDEINETSDNTNSNTDQENTNLEGGEKAVVARKTSRALKAVSYKDTSDRAYFASLEQQQIQGGDEPITNSSLAEAGKKFQVQSAIKHVNGLHLQNLVMQLRKVCNHPFLFDWPIDPQTNTYVLNNDLAAQSGKVLLLDRLLTALFDRGHKVLVFSQMTKMLDILEDWATELKHWPICRLDGSVSQEVRRQRIDAFNDPDSSIKLFLLSTRAGGLGINLTAADTVVIFDSDWNPQMDLQAQDRVHRIGQTKPVLVYRLVSANTVEAKILERANGKRRLEKLVISKGKFKTPIASGTGSTKKDQDISVRELAEILASDDGEQVQIVAQGDKVISDDDLEKLLDRSDEVMNAQNTSSTGGFMEMDTEELKDTKNELLATRV</sequence>
<evidence type="ECO:0000256" key="17">
    <source>
        <dbReference type="ARBA" id="ARBA00081399"/>
    </source>
</evidence>
<keyword evidence="9" id="KW-0347">Helicase</keyword>
<feature type="region of interest" description="Disordered" evidence="18">
    <location>
        <begin position="146"/>
        <end position="207"/>
    </location>
</feature>
<evidence type="ECO:0000256" key="4">
    <source>
        <dbReference type="ARBA" id="ARBA00022553"/>
    </source>
</evidence>
<dbReference type="GO" id="GO:0005634">
    <property type="term" value="C:nucleus"/>
    <property type="evidence" value="ECO:0007669"/>
    <property type="project" value="UniProtKB-SubCell"/>
</dbReference>
<dbReference type="InParanoid" id="A0A163LTC1"/>
<dbReference type="Proteomes" id="UP000078561">
    <property type="component" value="Unassembled WGS sequence"/>
</dbReference>
<keyword evidence="11" id="KW-0805">Transcription regulation</keyword>
<dbReference type="PROSITE" id="PS51192">
    <property type="entry name" value="HELICASE_ATP_BIND_1"/>
    <property type="match status" value="1"/>
</dbReference>
<keyword evidence="10" id="KW-0067">ATP-binding</keyword>
<dbReference type="GO" id="GO:0016787">
    <property type="term" value="F:hydrolase activity"/>
    <property type="evidence" value="ECO:0007669"/>
    <property type="project" value="UniProtKB-KW"/>
</dbReference>
<evidence type="ECO:0000256" key="8">
    <source>
        <dbReference type="ARBA" id="ARBA00022801"/>
    </source>
</evidence>
<dbReference type="Gene3D" id="3.40.50.300">
    <property type="entry name" value="P-loop containing nucleotide triphosphate hydrolases"/>
    <property type="match status" value="1"/>
</dbReference>
<dbReference type="OrthoDB" id="5857104at2759"/>
<dbReference type="OMA" id="WNICRID"/>
<dbReference type="Pfam" id="PF00271">
    <property type="entry name" value="Helicase_C"/>
    <property type="match status" value="1"/>
</dbReference>
<comment type="similarity">
    <text evidence="2">Belongs to the SNF2/RAD54 helicase family.</text>
</comment>
<organism evidence="21">
    <name type="scientific">Absidia glauca</name>
    <name type="common">Pin mould</name>
    <dbReference type="NCBI Taxonomy" id="4829"/>
    <lineage>
        <taxon>Eukaryota</taxon>
        <taxon>Fungi</taxon>
        <taxon>Fungi incertae sedis</taxon>
        <taxon>Mucoromycota</taxon>
        <taxon>Mucoromycotina</taxon>
        <taxon>Mucoromycetes</taxon>
        <taxon>Mucorales</taxon>
        <taxon>Cunninghamellaceae</taxon>
        <taxon>Absidia</taxon>
    </lineage>
</organism>
<feature type="region of interest" description="Disordered" evidence="18">
    <location>
        <begin position="1"/>
        <end position="51"/>
    </location>
</feature>
<keyword evidence="7" id="KW-0498">Mitosis</keyword>
<dbReference type="SMART" id="SM00490">
    <property type="entry name" value="HELICc"/>
    <property type="match status" value="1"/>
</dbReference>
<dbReference type="Gene3D" id="3.40.50.10810">
    <property type="entry name" value="Tandem AAA-ATPase domain"/>
    <property type="match status" value="1"/>
</dbReference>
<evidence type="ECO:0000259" key="20">
    <source>
        <dbReference type="PROSITE" id="PS51194"/>
    </source>
</evidence>
<evidence type="ECO:0000256" key="3">
    <source>
        <dbReference type="ARBA" id="ARBA00022473"/>
    </source>
</evidence>
<dbReference type="PANTHER" id="PTHR47161">
    <property type="entry name" value="LYMPHOID-SPECIFIC HELICASE"/>
    <property type="match status" value="1"/>
</dbReference>
<dbReference type="InterPro" id="IPR038718">
    <property type="entry name" value="SNF2-like_sf"/>
</dbReference>
<keyword evidence="12" id="KW-0175">Coiled coil</keyword>
<evidence type="ECO:0000256" key="15">
    <source>
        <dbReference type="ARBA" id="ARBA00023306"/>
    </source>
</evidence>
<dbReference type="InterPro" id="IPR044753">
    <property type="entry name" value="HELLS_N"/>
</dbReference>
<feature type="domain" description="Helicase ATP-binding" evidence="19">
    <location>
        <begin position="279"/>
        <end position="448"/>
    </location>
</feature>
<evidence type="ECO:0000256" key="5">
    <source>
        <dbReference type="ARBA" id="ARBA00022618"/>
    </source>
</evidence>
<keyword evidence="5" id="KW-0132">Cell division</keyword>
<evidence type="ECO:0000256" key="10">
    <source>
        <dbReference type="ARBA" id="ARBA00022840"/>
    </source>
</evidence>
<keyword evidence="3" id="KW-0217">Developmental protein</keyword>
<dbReference type="InterPro" id="IPR049730">
    <property type="entry name" value="SNF2/RAD54-like_C"/>
</dbReference>
<dbReference type="CDD" id="cd18009">
    <property type="entry name" value="DEXHc_HELLS_SMARCA6"/>
    <property type="match status" value="1"/>
</dbReference>
<dbReference type="GO" id="GO:0003682">
    <property type="term" value="F:chromatin binding"/>
    <property type="evidence" value="ECO:0007669"/>
    <property type="project" value="TreeGrafter"/>
</dbReference>
<keyword evidence="14" id="KW-0539">Nucleus</keyword>
<protein>
    <recommendedName>
        <fullName evidence="17">Proliferation-associated SNF2-like protein</fullName>
    </recommendedName>
</protein>
<keyword evidence="4" id="KW-0597">Phosphoprotein</keyword>
<evidence type="ECO:0000256" key="1">
    <source>
        <dbReference type="ARBA" id="ARBA00004123"/>
    </source>
</evidence>
<dbReference type="GO" id="GO:0004386">
    <property type="term" value="F:helicase activity"/>
    <property type="evidence" value="ECO:0007669"/>
    <property type="project" value="UniProtKB-KW"/>
</dbReference>
<evidence type="ECO:0000259" key="19">
    <source>
        <dbReference type="PROSITE" id="PS51192"/>
    </source>
</evidence>